<feature type="compositionally biased region" description="Low complexity" evidence="2">
    <location>
        <begin position="774"/>
        <end position="809"/>
    </location>
</feature>
<reference evidence="4 5" key="1">
    <citation type="submission" date="2023-08" db="EMBL/GenBank/DDBJ databases">
        <title>A Necator americanus chromosomal reference genome.</title>
        <authorList>
            <person name="Ilik V."/>
            <person name="Petrzelkova K.J."/>
            <person name="Pardy F."/>
            <person name="Fuh T."/>
            <person name="Niatou-Singa F.S."/>
            <person name="Gouil Q."/>
            <person name="Baker L."/>
            <person name="Ritchie M.E."/>
            <person name="Jex A.R."/>
            <person name="Gazzola D."/>
            <person name="Li H."/>
            <person name="Toshio Fujiwara R."/>
            <person name="Zhan B."/>
            <person name="Aroian R.V."/>
            <person name="Pafco B."/>
            <person name="Schwarz E.M."/>
        </authorList>
    </citation>
    <scope>NUCLEOTIDE SEQUENCE [LARGE SCALE GENOMIC DNA]</scope>
    <source>
        <strain evidence="4 5">Aroian</strain>
        <tissue evidence="4">Whole animal</tissue>
    </source>
</reference>
<dbReference type="Proteomes" id="UP001303046">
    <property type="component" value="Unassembled WGS sequence"/>
</dbReference>
<evidence type="ECO:0000256" key="2">
    <source>
        <dbReference type="SAM" id="MobiDB-lite"/>
    </source>
</evidence>
<protein>
    <recommendedName>
        <fullName evidence="3">Nematode cuticle collagen N-terminal domain-containing protein</fullName>
    </recommendedName>
</protein>
<keyword evidence="1" id="KW-0677">Repeat</keyword>
<dbReference type="Pfam" id="PF16669">
    <property type="entry name" value="TTC5_OB"/>
    <property type="match status" value="1"/>
</dbReference>
<evidence type="ECO:0000313" key="4">
    <source>
        <dbReference type="EMBL" id="KAK6729093.1"/>
    </source>
</evidence>
<dbReference type="Pfam" id="PF01391">
    <property type="entry name" value="Collagen"/>
    <property type="match status" value="2"/>
</dbReference>
<dbReference type="InterPro" id="IPR019734">
    <property type="entry name" value="TPR_rpt"/>
</dbReference>
<sequence length="825" mass="88254">MSLEVYHLSQHQELGTPPFIRISILSLEGDRQIAVQRVLRSLSGASWKKPPDRKRNFWTEVVKEDLRTLGVDRQFRRDVRFRRIWNSDESIDSVQAFVEDREGWAGLFSRTAHLGKDAGCICVVNGCLAMEVFESKIDELVGLRDGFFEKYPDGTEAERVKTVREKALLMLEDVPLSEFSRSAERYLQCGRILNACVAYDPRCEEFLSKAVKLDPDALAWLELGICLSKKPDIQFAIECVECSLELERSSRALYTLSMLLRAKLMKAVDPTERIELRKRSSQLAFEAVELDPSSGAAHSCLGNSLFLEFFNTGQVNHELLTQACNEYRLALQCGKEYRNADLHLNAGAAFRYEENYPEALSHLRLAVNVAQSVQNAGGLRAKRIAEFKSSLPSSLSSLNPFTDRRAVSSFAELSVGLNDGVAVVVRVVSTISHDEGVPMTSIVMDSEGDFIAVCIYNCAPSMSFFIGDTLAVADPHLIEVKDLELGDSSKVSFRSLRVPNPSKVSRNGSFPKPAHRGSRLPGWVLDIVQTCGMEDEKRAEQQRDSRRRATAIRAVAVGTFAVATCMISLPIVFTRLQEVDSNVRSELEECMLTSRNLLRQAISLKPDSHLTSAASAVLRQKRQATGCCTCNRGPPGPPGTPGVNGVDGIDGQPGEIGAPGQSAVEPANYRQSSVAQCPCESPGGPSGPPGPRGPPGLSGDPGRAGSPGSGGPPGDPGQPGRPGSPGERGQAGGRGTDGVIRPGGGGSPGPSGAPGDRGVDGERGIPGEPGQPGAPGSAGEPGPAGRPGAPGLAGRDGSPGEPGSEGPRGSCDHCPPPRTAPGYFL</sequence>
<dbReference type="PANTHER" id="PTHR24637:SF377">
    <property type="entry name" value="COLLAGEN TYPE IX ALPHA 1 CHAIN"/>
    <property type="match status" value="1"/>
</dbReference>
<name>A0ABR1BVI9_NECAM</name>
<dbReference type="SMART" id="SM00028">
    <property type="entry name" value="TPR"/>
    <property type="match status" value="2"/>
</dbReference>
<dbReference type="InterPro" id="IPR032076">
    <property type="entry name" value="TTC5_OB"/>
</dbReference>
<proteinExistence type="predicted"/>
<dbReference type="Gene3D" id="1.25.40.10">
    <property type="entry name" value="Tetratricopeptide repeat domain"/>
    <property type="match status" value="1"/>
</dbReference>
<keyword evidence="5" id="KW-1185">Reference proteome</keyword>
<feature type="region of interest" description="Disordered" evidence="2">
    <location>
        <begin position="629"/>
        <end position="825"/>
    </location>
</feature>
<feature type="domain" description="Nematode cuticle collagen N-terminal" evidence="3">
    <location>
        <begin position="549"/>
        <end position="601"/>
    </location>
</feature>
<evidence type="ECO:0000259" key="3">
    <source>
        <dbReference type="SMART" id="SM01088"/>
    </source>
</evidence>
<dbReference type="EMBL" id="JAVFWL010000001">
    <property type="protein sequence ID" value="KAK6729093.1"/>
    <property type="molecule type" value="Genomic_DNA"/>
</dbReference>
<dbReference type="SMART" id="SM01088">
    <property type="entry name" value="Col_cuticle_N"/>
    <property type="match status" value="1"/>
</dbReference>
<gene>
    <name evidence="4" type="primary">Necator_chrI.g2381</name>
    <name evidence="4" type="ORF">RB195_006254</name>
</gene>
<dbReference type="Pfam" id="PF01484">
    <property type="entry name" value="Col_cuticle_N"/>
    <property type="match status" value="1"/>
</dbReference>
<feature type="compositionally biased region" description="Low complexity" evidence="2">
    <location>
        <begin position="695"/>
        <end position="704"/>
    </location>
</feature>
<organism evidence="4 5">
    <name type="scientific">Necator americanus</name>
    <name type="common">Human hookworm</name>
    <dbReference type="NCBI Taxonomy" id="51031"/>
    <lineage>
        <taxon>Eukaryota</taxon>
        <taxon>Metazoa</taxon>
        <taxon>Ecdysozoa</taxon>
        <taxon>Nematoda</taxon>
        <taxon>Chromadorea</taxon>
        <taxon>Rhabditida</taxon>
        <taxon>Rhabditina</taxon>
        <taxon>Rhabditomorpha</taxon>
        <taxon>Strongyloidea</taxon>
        <taxon>Ancylostomatidae</taxon>
        <taxon>Bunostominae</taxon>
        <taxon>Necator</taxon>
    </lineage>
</organism>
<evidence type="ECO:0000256" key="1">
    <source>
        <dbReference type="ARBA" id="ARBA00022737"/>
    </source>
</evidence>
<dbReference type="InterPro" id="IPR011990">
    <property type="entry name" value="TPR-like_helical_dom_sf"/>
</dbReference>
<dbReference type="SUPFAM" id="SSF48452">
    <property type="entry name" value="TPR-like"/>
    <property type="match status" value="1"/>
</dbReference>
<dbReference type="PANTHER" id="PTHR24637">
    <property type="entry name" value="COLLAGEN"/>
    <property type="match status" value="1"/>
</dbReference>
<feature type="compositionally biased region" description="Gly residues" evidence="2">
    <location>
        <begin position="729"/>
        <end position="749"/>
    </location>
</feature>
<accession>A0ABR1BVI9</accession>
<dbReference type="InterPro" id="IPR002486">
    <property type="entry name" value="Col_cuticle_N"/>
</dbReference>
<evidence type="ECO:0000313" key="5">
    <source>
        <dbReference type="Proteomes" id="UP001303046"/>
    </source>
</evidence>
<feature type="compositionally biased region" description="Pro residues" evidence="2">
    <location>
        <begin position="685"/>
        <end position="694"/>
    </location>
</feature>
<dbReference type="InterPro" id="IPR008160">
    <property type="entry name" value="Collagen"/>
</dbReference>
<comment type="caution">
    <text evidence="4">The sequence shown here is derived from an EMBL/GenBank/DDBJ whole genome shotgun (WGS) entry which is preliminary data.</text>
</comment>